<dbReference type="AlphaFoldDB" id="A0A3E0WPN0"/>
<organism evidence="2 3">
    <name type="scientific">Alkalilimnicola ehrlichii</name>
    <dbReference type="NCBI Taxonomy" id="351052"/>
    <lineage>
        <taxon>Bacteria</taxon>
        <taxon>Pseudomonadati</taxon>
        <taxon>Pseudomonadota</taxon>
        <taxon>Gammaproteobacteria</taxon>
        <taxon>Chromatiales</taxon>
        <taxon>Ectothiorhodospiraceae</taxon>
        <taxon>Alkalilimnicola</taxon>
    </lineage>
</organism>
<evidence type="ECO:0000313" key="2">
    <source>
        <dbReference type="EMBL" id="RFA34153.1"/>
    </source>
</evidence>
<feature type="transmembrane region" description="Helical" evidence="1">
    <location>
        <begin position="12"/>
        <end position="38"/>
    </location>
</feature>
<reference evidence="3" key="1">
    <citation type="submission" date="2017-05" db="EMBL/GenBank/DDBJ databases">
        <authorList>
            <person name="Sharma S."/>
            <person name="Sidhu C."/>
            <person name="Pinnaka A.K."/>
        </authorList>
    </citation>
    <scope>NUCLEOTIDE SEQUENCE [LARGE SCALE GENOMIC DNA]</scope>
    <source>
        <strain evidence="3">AK93</strain>
    </source>
</reference>
<name>A0A3E0WPN0_9GAMM</name>
<keyword evidence="1" id="KW-0472">Membrane</keyword>
<dbReference type="EMBL" id="NFZW01000017">
    <property type="protein sequence ID" value="RFA34153.1"/>
    <property type="molecule type" value="Genomic_DNA"/>
</dbReference>
<keyword evidence="1" id="KW-0812">Transmembrane</keyword>
<feature type="transmembrane region" description="Helical" evidence="1">
    <location>
        <begin position="44"/>
        <end position="63"/>
    </location>
</feature>
<proteinExistence type="predicted"/>
<keyword evidence="1" id="KW-1133">Transmembrane helix</keyword>
<dbReference type="Proteomes" id="UP000256763">
    <property type="component" value="Unassembled WGS sequence"/>
</dbReference>
<comment type="caution">
    <text evidence="2">The sequence shown here is derived from an EMBL/GenBank/DDBJ whole genome shotgun (WGS) entry which is preliminary data.</text>
</comment>
<evidence type="ECO:0000256" key="1">
    <source>
        <dbReference type="SAM" id="Phobius"/>
    </source>
</evidence>
<evidence type="ECO:0000313" key="3">
    <source>
        <dbReference type="Proteomes" id="UP000256763"/>
    </source>
</evidence>
<accession>A0A3E0WPN0</accession>
<gene>
    <name evidence="2" type="ORF">CAL65_16035</name>
</gene>
<protein>
    <submittedName>
        <fullName evidence="2">Uncharacterized protein</fullName>
    </submittedName>
</protein>
<sequence length="70" mass="7743">MLIIAIPYMGFGALFWSLFIGIGEIVIAGGVYLSYLYVKSEKPLYLASHVAIGFVGGFSFRIISSHWQII</sequence>
<keyword evidence="3" id="KW-1185">Reference proteome</keyword>